<organism evidence="2 3">
    <name type="scientific">Halorhabdus utahensis (strain DSM 12940 / JCM 11049 / AX-2)</name>
    <dbReference type="NCBI Taxonomy" id="519442"/>
    <lineage>
        <taxon>Archaea</taxon>
        <taxon>Methanobacteriati</taxon>
        <taxon>Methanobacteriota</taxon>
        <taxon>Stenosarchaea group</taxon>
        <taxon>Halobacteria</taxon>
        <taxon>Halobacteriales</taxon>
        <taxon>Haloarculaceae</taxon>
        <taxon>Halorhabdus</taxon>
    </lineage>
</organism>
<proteinExistence type="predicted"/>
<dbReference type="Proteomes" id="UP000002071">
    <property type="component" value="Chromosome"/>
</dbReference>
<dbReference type="eggNOG" id="arCOG06206">
    <property type="taxonomic scope" value="Archaea"/>
</dbReference>
<feature type="transmembrane region" description="Helical" evidence="1">
    <location>
        <begin position="7"/>
        <end position="28"/>
    </location>
</feature>
<protein>
    <submittedName>
        <fullName evidence="2">Uncharacterized protein</fullName>
    </submittedName>
</protein>
<dbReference type="RefSeq" id="WP_015790238.1">
    <property type="nucleotide sequence ID" value="NC_013158.1"/>
</dbReference>
<sequence>MIEYYDLVLGLIPLVLVSVAGGLTGAGIGHFTAMALASLVAIGLIAHGLFVRTPIQTESEQAMRGVAD</sequence>
<dbReference type="EMBL" id="CP001687">
    <property type="protein sequence ID" value="ACV12672.1"/>
    <property type="molecule type" value="Genomic_DNA"/>
</dbReference>
<keyword evidence="1" id="KW-1133">Transmembrane helix</keyword>
<dbReference type="KEGG" id="hut:Huta_2508"/>
<name>C7NMX4_HALUD</name>
<evidence type="ECO:0000313" key="2">
    <source>
        <dbReference type="EMBL" id="ACV12672.1"/>
    </source>
</evidence>
<dbReference type="GeneID" id="8384810"/>
<accession>C7NMX4</accession>
<feature type="transmembrane region" description="Helical" evidence="1">
    <location>
        <begin position="34"/>
        <end position="55"/>
    </location>
</feature>
<keyword evidence="1" id="KW-0812">Transmembrane</keyword>
<evidence type="ECO:0000313" key="3">
    <source>
        <dbReference type="Proteomes" id="UP000002071"/>
    </source>
</evidence>
<dbReference type="AlphaFoldDB" id="C7NMX4"/>
<reference evidence="2 3" key="1">
    <citation type="journal article" date="2009" name="Stand. Genomic Sci.">
        <title>Complete genome sequence of Halorhabdus utahensis type strain (AX-2).</title>
        <authorList>
            <person name="Anderson I."/>
            <person name="Tindall B.J."/>
            <person name="Pomrenke H."/>
            <person name="Goker M."/>
            <person name="Lapidus A."/>
            <person name="Nolan M."/>
            <person name="Copeland A."/>
            <person name="Glavina Del Rio T."/>
            <person name="Chen F."/>
            <person name="Tice H."/>
            <person name="Cheng J.F."/>
            <person name="Lucas S."/>
            <person name="Chertkov O."/>
            <person name="Bruce D."/>
            <person name="Brettin T."/>
            <person name="Detter J.C."/>
            <person name="Han C."/>
            <person name="Goodwin L."/>
            <person name="Land M."/>
            <person name="Hauser L."/>
            <person name="Chang Y.J."/>
            <person name="Jeffries C.D."/>
            <person name="Pitluck S."/>
            <person name="Pati A."/>
            <person name="Mavromatis K."/>
            <person name="Ivanova N."/>
            <person name="Ovchinnikova G."/>
            <person name="Chen A."/>
            <person name="Palaniappan K."/>
            <person name="Chain P."/>
            <person name="Rohde M."/>
            <person name="Bristow J."/>
            <person name="Eisen J.A."/>
            <person name="Markowitz V."/>
            <person name="Hugenholtz P."/>
            <person name="Kyrpides N.C."/>
            <person name="Klenk H.P."/>
        </authorList>
    </citation>
    <scope>NUCLEOTIDE SEQUENCE [LARGE SCALE GENOMIC DNA]</scope>
    <source>
        <strain evidence="3">DSM 12940 / JCM 11049 / AX-2</strain>
    </source>
</reference>
<keyword evidence="1" id="KW-0472">Membrane</keyword>
<dbReference type="HOGENOM" id="CLU_191916_0_0_2"/>
<dbReference type="OrthoDB" id="299397at2157"/>
<gene>
    <name evidence="2" type="ordered locus">Huta_2508</name>
</gene>
<dbReference type="Pfam" id="PF26047">
    <property type="entry name" value="DUF8015"/>
    <property type="match status" value="1"/>
</dbReference>
<evidence type="ECO:0000256" key="1">
    <source>
        <dbReference type="SAM" id="Phobius"/>
    </source>
</evidence>
<keyword evidence="3" id="KW-1185">Reference proteome</keyword>
<dbReference type="InterPro" id="IPR058328">
    <property type="entry name" value="DUF8015"/>
</dbReference>